<sequence>MKEKIALPGDLIVRQDLWNDSPCSHCDNTPCCSNLPLAPFRLESQSDFIDLLLLSTYSDIFPGLKRSGEWTIYLQRKCRFLQPEDGKCTIHTQPHQSLICKSYDAHNCWYTDAFSPKSYSTMIPFNTSMLIWMEKEYELIKNRFDRIPAWDDLCRDAFEFRKGTIELPTEQSTLLNERKLSFKKSRSDEYLFFQPYQRPENIKHFELMSFRLGFPGVSLAVSDTTWSYIVKTGQNGAFMNLIRDEYYPGLNHKDGCCSFDGIEKRHKPFSEAGDLWVIIERNDLPLLKSLTLYDDAGHIRKLPATGTLLQALDKGKPDKAA</sequence>
<accession>A0A841R7N6</accession>
<dbReference type="RefSeq" id="WP_184744592.1">
    <property type="nucleotide sequence ID" value="NZ_JACHGJ010000002.1"/>
</dbReference>
<proteinExistence type="predicted"/>
<evidence type="ECO:0000313" key="2">
    <source>
        <dbReference type="Proteomes" id="UP000587760"/>
    </source>
</evidence>
<gene>
    <name evidence="1" type="ORF">HNR50_001049</name>
</gene>
<reference evidence="1 2" key="1">
    <citation type="submission" date="2020-08" db="EMBL/GenBank/DDBJ databases">
        <title>Genomic Encyclopedia of Type Strains, Phase IV (KMG-IV): sequencing the most valuable type-strain genomes for metagenomic binning, comparative biology and taxonomic classification.</title>
        <authorList>
            <person name="Goeker M."/>
        </authorList>
    </citation>
    <scope>NUCLEOTIDE SEQUENCE [LARGE SCALE GENOMIC DNA]</scope>
    <source>
        <strain evidence="1 2">DSM 2461</strain>
    </source>
</reference>
<comment type="caution">
    <text evidence="1">The sequence shown here is derived from an EMBL/GenBank/DDBJ whole genome shotgun (WGS) entry which is preliminary data.</text>
</comment>
<keyword evidence="2" id="KW-1185">Reference proteome</keyword>
<dbReference type="Proteomes" id="UP000587760">
    <property type="component" value="Unassembled WGS sequence"/>
</dbReference>
<evidence type="ECO:0000313" key="1">
    <source>
        <dbReference type="EMBL" id="MBB6479391.1"/>
    </source>
</evidence>
<name>A0A841R7N6_9SPIO</name>
<organism evidence="1 2">
    <name type="scientific">Spirochaeta isovalerica</name>
    <dbReference type="NCBI Taxonomy" id="150"/>
    <lineage>
        <taxon>Bacteria</taxon>
        <taxon>Pseudomonadati</taxon>
        <taxon>Spirochaetota</taxon>
        <taxon>Spirochaetia</taxon>
        <taxon>Spirochaetales</taxon>
        <taxon>Spirochaetaceae</taxon>
        <taxon>Spirochaeta</taxon>
    </lineage>
</organism>
<dbReference type="AlphaFoldDB" id="A0A841R7N6"/>
<dbReference type="EMBL" id="JACHGJ010000002">
    <property type="protein sequence ID" value="MBB6479391.1"/>
    <property type="molecule type" value="Genomic_DNA"/>
</dbReference>
<protein>
    <submittedName>
        <fullName evidence="1">Uncharacterized protein</fullName>
    </submittedName>
</protein>